<dbReference type="RefSeq" id="WP_009517437.1">
    <property type="nucleotide sequence ID" value="NZ_CCAE010000038.1"/>
</dbReference>
<protein>
    <submittedName>
        <fullName evidence="2">Uncharacterized protein</fullName>
    </submittedName>
</protein>
<reference evidence="3" key="1">
    <citation type="submission" date="2014-02" db="EMBL/GenBank/DDBJ databases">
        <authorList>
            <person name="Gan H."/>
        </authorList>
    </citation>
    <scope>NUCLEOTIDE SEQUENCE [LARGE SCALE GENOMIC DNA]</scope>
    <source>
        <strain evidence="3">S1</strain>
    </source>
</reference>
<keyword evidence="1" id="KW-0472">Membrane</keyword>
<keyword evidence="1" id="KW-1133">Transmembrane helix</keyword>
<dbReference type="AlphaFoldDB" id="A0A1L1PH19"/>
<feature type="transmembrane region" description="Helical" evidence="1">
    <location>
        <begin position="175"/>
        <end position="196"/>
    </location>
</feature>
<accession>A0A1L1PH19</accession>
<evidence type="ECO:0000313" key="3">
    <source>
        <dbReference type="Proteomes" id="UP000028878"/>
    </source>
</evidence>
<keyword evidence="3" id="KW-1185">Reference proteome</keyword>
<gene>
    <name evidence="2" type="ORF">BN948_03675</name>
</gene>
<feature type="transmembrane region" description="Helical" evidence="1">
    <location>
        <begin position="120"/>
        <end position="137"/>
    </location>
</feature>
<feature type="transmembrane region" description="Helical" evidence="1">
    <location>
        <begin position="41"/>
        <end position="61"/>
    </location>
</feature>
<name>A0A1L1PH19_HYDIT</name>
<feature type="transmembrane region" description="Helical" evidence="1">
    <location>
        <begin position="203"/>
        <end position="224"/>
    </location>
</feature>
<feature type="transmembrane region" description="Helical" evidence="1">
    <location>
        <begin position="230"/>
        <end position="251"/>
    </location>
</feature>
<keyword evidence="1" id="KW-0812">Transmembrane</keyword>
<feature type="transmembrane region" description="Helical" evidence="1">
    <location>
        <begin position="12"/>
        <end position="29"/>
    </location>
</feature>
<feature type="transmembrane region" description="Helical" evidence="1">
    <location>
        <begin position="149"/>
        <end position="169"/>
    </location>
</feature>
<dbReference type="Proteomes" id="UP000028878">
    <property type="component" value="Unassembled WGS sequence"/>
</dbReference>
<evidence type="ECO:0000313" key="2">
    <source>
        <dbReference type="EMBL" id="CDN89238.1"/>
    </source>
</evidence>
<feature type="transmembrane region" description="Helical" evidence="1">
    <location>
        <begin position="95"/>
        <end position="114"/>
    </location>
</feature>
<evidence type="ECO:0000256" key="1">
    <source>
        <dbReference type="SAM" id="Phobius"/>
    </source>
</evidence>
<dbReference type="EMBL" id="CCAE010000038">
    <property type="protein sequence ID" value="CDN89238.1"/>
    <property type="molecule type" value="Genomic_DNA"/>
</dbReference>
<organism evidence="2 3">
    <name type="scientific">Hydrogenophaga intermedia</name>
    <dbReference type="NCBI Taxonomy" id="65786"/>
    <lineage>
        <taxon>Bacteria</taxon>
        <taxon>Pseudomonadati</taxon>
        <taxon>Pseudomonadota</taxon>
        <taxon>Betaproteobacteria</taxon>
        <taxon>Burkholderiales</taxon>
        <taxon>Comamonadaceae</taxon>
        <taxon>Hydrogenophaga</taxon>
    </lineage>
</organism>
<feature type="transmembrane region" description="Helical" evidence="1">
    <location>
        <begin position="67"/>
        <end position="83"/>
    </location>
</feature>
<reference evidence="3" key="2">
    <citation type="submission" date="2014-11" db="EMBL/GenBank/DDBJ databases">
        <title>Draft genome sequence of Hydrogenophaga intermedia S1.</title>
        <authorList>
            <person name="Gan H.M."/>
            <person name="Chew T.H."/>
            <person name="Stolz A."/>
        </authorList>
    </citation>
    <scope>NUCLEOTIDE SEQUENCE [LARGE SCALE GENOMIC DNA]</scope>
    <source>
        <strain evidence="3">S1</strain>
    </source>
</reference>
<proteinExistence type="predicted"/>
<sequence length="303" mass="30984">MDALHHPAFQSLVQPALLCLACLGLLRTARAPGLRPWWPMGGAIALALSLAVWPGLVWPATAQAHKLPWIALLGLLAMLPALLDSRAARNTDVPARPWGLGALAWLGAAAWLLGPMPTPGRLLAVAAGVLLLALLAWSPRAPQAEPTGAAGSAAALAVALLGLTALGGLGGSLLLAQLGLVLAVCAALPGLWVWGLPRAGLRLSAAALMPLGVAGLALACLVHAGGQAPLASLGLLGVSLTAPWWLAGFAWSARHWRWRPLVVALLAALPVALAVLWQASAGAPPADAGTTVPDDPYYTPRWQ</sequence>
<feature type="transmembrane region" description="Helical" evidence="1">
    <location>
        <begin position="258"/>
        <end position="277"/>
    </location>
</feature>